<dbReference type="Proteomes" id="UP000076077">
    <property type="component" value="Chromosome"/>
</dbReference>
<organism evidence="2 3">
    <name type="scientific">Microbulbifer thermotolerans</name>
    <dbReference type="NCBI Taxonomy" id="252514"/>
    <lineage>
        <taxon>Bacteria</taxon>
        <taxon>Pseudomonadati</taxon>
        <taxon>Pseudomonadota</taxon>
        <taxon>Gammaproteobacteria</taxon>
        <taxon>Cellvibrionales</taxon>
        <taxon>Microbulbiferaceae</taxon>
        <taxon>Microbulbifer</taxon>
    </lineage>
</organism>
<dbReference type="InterPro" id="IPR003793">
    <property type="entry name" value="UPF0166"/>
</dbReference>
<comment type="similarity">
    <text evidence="1">Belongs to the UPF0166 family.</text>
</comment>
<dbReference type="InterPro" id="IPR015867">
    <property type="entry name" value="N-reg_PII/ATP_PRibTrfase_C"/>
</dbReference>
<dbReference type="Pfam" id="PF02641">
    <property type="entry name" value="DUF190"/>
    <property type="match status" value="1"/>
</dbReference>
<name>A0A143HQ24_MICTH</name>
<dbReference type="InterPro" id="IPR011322">
    <property type="entry name" value="N-reg_PII-like_a/b"/>
</dbReference>
<evidence type="ECO:0000313" key="3">
    <source>
        <dbReference type="Proteomes" id="UP000076077"/>
    </source>
</evidence>
<dbReference type="OrthoDB" id="5339790at2"/>
<protein>
    <submittedName>
        <fullName evidence="2">Uncharacterized protein</fullName>
    </submittedName>
</protein>
<sequence>MMERGYQITFFTRQDCTIGNQPLGQWLLHIASQLGLKGATVNGALEGVGHDGEVHMVNLYDISEQPLQIVMVVTEAEYRALFRRLEQEPVSVFCTVAEVEFGMVGGGTQAPNR</sequence>
<evidence type="ECO:0000313" key="2">
    <source>
        <dbReference type="EMBL" id="AMX03788.1"/>
    </source>
</evidence>
<gene>
    <name evidence="2" type="ORF">A3224_15405</name>
</gene>
<dbReference type="RefSeq" id="WP_067156657.1">
    <property type="nucleotide sequence ID" value="NZ_CP014864.1"/>
</dbReference>
<evidence type="ECO:0000256" key="1">
    <source>
        <dbReference type="ARBA" id="ARBA00010554"/>
    </source>
</evidence>
<dbReference type="SUPFAM" id="SSF54913">
    <property type="entry name" value="GlnB-like"/>
    <property type="match status" value="1"/>
</dbReference>
<dbReference type="EMBL" id="CP014864">
    <property type="protein sequence ID" value="AMX03788.1"/>
    <property type="molecule type" value="Genomic_DNA"/>
</dbReference>
<dbReference type="Gene3D" id="3.30.70.120">
    <property type="match status" value="1"/>
</dbReference>
<dbReference type="GeneID" id="76609415"/>
<keyword evidence="3" id="KW-1185">Reference proteome</keyword>
<reference evidence="3" key="1">
    <citation type="submission" date="2016-03" db="EMBL/GenBank/DDBJ databases">
        <authorList>
            <person name="Lee Y.-S."/>
            <person name="Choi Y.-L."/>
        </authorList>
    </citation>
    <scope>NUCLEOTIDE SEQUENCE [LARGE SCALE GENOMIC DNA]</scope>
    <source>
        <strain evidence="3">DAU221</strain>
    </source>
</reference>
<accession>A0A143HQ24</accession>
<dbReference type="KEGG" id="mthd:A3224_15405"/>
<proteinExistence type="inferred from homology"/>
<dbReference type="STRING" id="252514.A3224_15405"/>
<dbReference type="AlphaFoldDB" id="A0A143HQ24"/>